<organism evidence="6 7">
    <name type="scientific">Vibrio diazotrophicus</name>
    <dbReference type="NCBI Taxonomy" id="685"/>
    <lineage>
        <taxon>Bacteria</taxon>
        <taxon>Pseudomonadati</taxon>
        <taxon>Pseudomonadota</taxon>
        <taxon>Gammaproteobacteria</taxon>
        <taxon>Vibrionales</taxon>
        <taxon>Vibrionaceae</taxon>
        <taxon>Vibrio</taxon>
    </lineage>
</organism>
<dbReference type="OrthoDB" id="9811969at2"/>
<dbReference type="PANTHER" id="PTHR12714">
    <property type="entry name" value="PROTEIN-S ISOPRENYLCYSTEINE O-METHYLTRANSFERASE"/>
    <property type="match status" value="1"/>
</dbReference>
<evidence type="ECO:0008006" key="8">
    <source>
        <dbReference type="Google" id="ProtNLM"/>
    </source>
</evidence>
<dbReference type="RefSeq" id="WP_102967140.1">
    <property type="nucleotide sequence ID" value="NZ_POSK01000018.1"/>
</dbReference>
<sequence length="153" mass="17753">MDRLELKIPPVAVFLIAMALINRFAHIFTFAHIPLPYVGVVWSICFVLSGFIGIAGIYEFRKAKTTVNPTKPHQATSIVESGIFHYSRNPMYLGLLLLLIGFAYWQQNGLSFLTCVGFVWYMNRFQIEPEERTLTQIFGQPYVDYKTRVRRWI</sequence>
<evidence type="ECO:0000313" key="6">
    <source>
        <dbReference type="EMBL" id="PNI01809.1"/>
    </source>
</evidence>
<gene>
    <name evidence="6" type="ORF">C1N32_19455</name>
</gene>
<reference evidence="6 7" key="1">
    <citation type="submission" date="2018-01" db="EMBL/GenBank/DDBJ databases">
        <title>Draft genome sequences of six Vibrio diazotrophicus strains isolated from deep-sea sediments of the Baltic Sea.</title>
        <authorList>
            <person name="Castillo D."/>
            <person name="Vandieken V."/>
            <person name="Chiang O."/>
            <person name="Middelboe M."/>
        </authorList>
    </citation>
    <scope>NUCLEOTIDE SEQUENCE [LARGE SCALE GENOMIC DNA]</scope>
    <source>
        <strain evidence="6 7">60.27F</strain>
    </source>
</reference>
<dbReference type="Proteomes" id="UP000236449">
    <property type="component" value="Unassembled WGS sequence"/>
</dbReference>
<evidence type="ECO:0000256" key="5">
    <source>
        <dbReference type="SAM" id="Phobius"/>
    </source>
</evidence>
<dbReference type="GO" id="GO:0016740">
    <property type="term" value="F:transferase activity"/>
    <property type="evidence" value="ECO:0007669"/>
    <property type="project" value="UniProtKB-ARBA"/>
</dbReference>
<evidence type="ECO:0000256" key="2">
    <source>
        <dbReference type="ARBA" id="ARBA00022692"/>
    </source>
</evidence>
<accession>A0A2J8HU69</accession>
<feature type="transmembrane region" description="Helical" evidence="5">
    <location>
        <begin position="12"/>
        <end position="33"/>
    </location>
</feature>
<evidence type="ECO:0000313" key="7">
    <source>
        <dbReference type="Proteomes" id="UP000236449"/>
    </source>
</evidence>
<dbReference type="PANTHER" id="PTHR12714:SF24">
    <property type="entry name" value="SLR1182 PROTEIN"/>
    <property type="match status" value="1"/>
</dbReference>
<protein>
    <recommendedName>
        <fullName evidence="8">Protein-S-isoprenylcysteine O-methyltransferase Ste14</fullName>
    </recommendedName>
</protein>
<name>A0A2J8HU69_VIBDI</name>
<keyword evidence="2 5" id="KW-0812">Transmembrane</keyword>
<evidence type="ECO:0000256" key="1">
    <source>
        <dbReference type="ARBA" id="ARBA00004127"/>
    </source>
</evidence>
<dbReference type="Pfam" id="PF04191">
    <property type="entry name" value="PEMT"/>
    <property type="match status" value="1"/>
</dbReference>
<dbReference type="EMBL" id="POSK01000018">
    <property type="protein sequence ID" value="PNI01809.1"/>
    <property type="molecule type" value="Genomic_DNA"/>
</dbReference>
<proteinExistence type="predicted"/>
<keyword evidence="4 5" id="KW-0472">Membrane</keyword>
<evidence type="ECO:0000256" key="3">
    <source>
        <dbReference type="ARBA" id="ARBA00022989"/>
    </source>
</evidence>
<keyword evidence="3 5" id="KW-1133">Transmembrane helix</keyword>
<dbReference type="InterPro" id="IPR007318">
    <property type="entry name" value="Phopholipid_MeTrfase"/>
</dbReference>
<feature type="transmembrane region" description="Helical" evidence="5">
    <location>
        <begin position="39"/>
        <end position="58"/>
    </location>
</feature>
<dbReference type="Gene3D" id="1.20.120.1630">
    <property type="match status" value="1"/>
</dbReference>
<dbReference type="GO" id="GO:0012505">
    <property type="term" value="C:endomembrane system"/>
    <property type="evidence" value="ECO:0007669"/>
    <property type="project" value="UniProtKB-SubCell"/>
</dbReference>
<evidence type="ECO:0000256" key="4">
    <source>
        <dbReference type="ARBA" id="ARBA00023136"/>
    </source>
</evidence>
<dbReference type="AlphaFoldDB" id="A0A2J8HU69"/>
<comment type="subcellular location">
    <subcellularLocation>
        <location evidence="1">Endomembrane system</location>
        <topology evidence="1">Multi-pass membrane protein</topology>
    </subcellularLocation>
</comment>
<comment type="caution">
    <text evidence="6">The sequence shown here is derived from an EMBL/GenBank/DDBJ whole genome shotgun (WGS) entry which is preliminary data.</text>
</comment>